<sequence length="553" mass="62961">MLIFLGALQLSNAQNSSLDNAEVVIEKQSSFELPVMSRDYEKLEKVKRKNKKVPQQYSVQLINEEVADSLPQQLPAVLDQREEKKFYDKYIRAGFGNYLTPYVELGINGNTNPDFDYGVKYYHKSSQEGSVGRKLSAESRNEFDAFASKYSDYGITNASVNYQRQGTHFYGFDADPNVISQDSIKQIIQNINFSVGHEMPSYITDNNYSLRGDVIFDYTFDHYKASEIEVGIDLGGAFDINQETKINVDLKAAYNQYSNTTTTDTEISNNRSWFKLGASYQTFIDDLYIKAGLKLAYSGDSSQYDKGFYIYPDILLRYTISEDELAAYIKIDGDLELVNYKGLSSQNPWVNNNLNLLHEDKVINIELGAEAILSDEMGVKGSIGYASSNNMGFFVNSVTDVSRFEMVYATNNKTGNFKIDLEGMWSKREWEVIAQARLNAYNVQDTLIGKAYHRPLSENSVTVNYKYLSNWKFGAVLYNKIGIKAVEFDPSTGVRNEINLPVIFDLNLTAQYQFNENLSAFGLVNNLFSQKYQNYNRYDVRGFQLMAGLSYKF</sequence>
<evidence type="ECO:0000313" key="5">
    <source>
        <dbReference type="Proteomes" id="UP000179797"/>
    </source>
</evidence>
<protein>
    <recommendedName>
        <fullName evidence="6">TonB-dependent receptor-like beta-barrel domain-containing protein</fullName>
    </recommendedName>
</protein>
<dbReference type="EMBL" id="JRYR02000001">
    <property type="protein sequence ID" value="OHX65756.1"/>
    <property type="molecule type" value="Genomic_DNA"/>
</dbReference>
<dbReference type="Gene3D" id="2.40.170.20">
    <property type="entry name" value="TonB-dependent receptor, beta-barrel domain"/>
    <property type="match status" value="1"/>
</dbReference>
<dbReference type="InterPro" id="IPR036942">
    <property type="entry name" value="Beta-barrel_TonB_sf"/>
</dbReference>
<gene>
    <name evidence="4" type="ORF">NH26_05020</name>
</gene>
<dbReference type="OrthoDB" id="1264254at2"/>
<evidence type="ECO:0000256" key="3">
    <source>
        <dbReference type="ARBA" id="ARBA00023237"/>
    </source>
</evidence>
<dbReference type="SUPFAM" id="SSF56935">
    <property type="entry name" value="Porins"/>
    <property type="match status" value="1"/>
</dbReference>
<dbReference type="GO" id="GO:0009279">
    <property type="term" value="C:cell outer membrane"/>
    <property type="evidence" value="ECO:0007669"/>
    <property type="project" value="UniProtKB-SubCell"/>
</dbReference>
<dbReference type="Proteomes" id="UP000179797">
    <property type="component" value="Unassembled WGS sequence"/>
</dbReference>
<keyword evidence="3" id="KW-0998">Cell outer membrane</keyword>
<dbReference type="AlphaFoldDB" id="A0A1S1YXL6"/>
<keyword evidence="2" id="KW-0472">Membrane</keyword>
<evidence type="ECO:0000313" key="4">
    <source>
        <dbReference type="EMBL" id="OHX65756.1"/>
    </source>
</evidence>
<reference evidence="4 5" key="1">
    <citation type="journal article" date="2012" name="Int. J. Syst. Evol. Microbiol.">
        <title>Flammeovirga pacifica sp. nov., isolated from deep-sea sediment.</title>
        <authorList>
            <person name="Xu H."/>
            <person name="Fu Y."/>
            <person name="Yang N."/>
            <person name="Ding Z."/>
            <person name="Lai Q."/>
            <person name="Zeng R."/>
        </authorList>
    </citation>
    <scope>NUCLEOTIDE SEQUENCE [LARGE SCALE GENOMIC DNA]</scope>
    <source>
        <strain evidence="5">DSM 24597 / LMG 26175 / WPAGA1</strain>
    </source>
</reference>
<comment type="caution">
    <text evidence="4">The sequence shown here is derived from an EMBL/GenBank/DDBJ whole genome shotgun (WGS) entry which is preliminary data.</text>
</comment>
<evidence type="ECO:0000256" key="2">
    <source>
        <dbReference type="ARBA" id="ARBA00023136"/>
    </source>
</evidence>
<keyword evidence="5" id="KW-1185">Reference proteome</keyword>
<organism evidence="4 5">
    <name type="scientific">Flammeovirga pacifica</name>
    <dbReference type="NCBI Taxonomy" id="915059"/>
    <lineage>
        <taxon>Bacteria</taxon>
        <taxon>Pseudomonadati</taxon>
        <taxon>Bacteroidota</taxon>
        <taxon>Cytophagia</taxon>
        <taxon>Cytophagales</taxon>
        <taxon>Flammeovirgaceae</taxon>
        <taxon>Flammeovirga</taxon>
    </lineage>
</organism>
<evidence type="ECO:0008006" key="6">
    <source>
        <dbReference type="Google" id="ProtNLM"/>
    </source>
</evidence>
<accession>A0A1S1YXL6</accession>
<dbReference type="STRING" id="915059.NH26_05020"/>
<dbReference type="RefSeq" id="WP_044222409.1">
    <property type="nucleotide sequence ID" value="NZ_JRYR02000001.1"/>
</dbReference>
<name>A0A1S1YXL6_FLAPC</name>
<comment type="subcellular location">
    <subcellularLocation>
        <location evidence="1">Cell outer membrane</location>
    </subcellularLocation>
</comment>
<evidence type="ECO:0000256" key="1">
    <source>
        <dbReference type="ARBA" id="ARBA00004442"/>
    </source>
</evidence>
<proteinExistence type="predicted"/>